<gene>
    <name evidence="4" type="ORF">AB852_30350</name>
</gene>
<accession>A0A1Q4UZ59</accession>
<feature type="chain" id="PRO_5038686342" evidence="2">
    <location>
        <begin position="30"/>
        <end position="267"/>
    </location>
</feature>
<comment type="caution">
    <text evidence="4">The sequence shown here is derived from an EMBL/GenBank/DDBJ whole genome shotgun (WGS) entry which is preliminary data.</text>
</comment>
<dbReference type="PROSITE" id="PS51257">
    <property type="entry name" value="PROKAR_LIPOPROTEIN"/>
    <property type="match status" value="1"/>
</dbReference>
<dbReference type="RefSeq" id="WP_073793519.1">
    <property type="nucleotide sequence ID" value="NZ_LFBV01000010.1"/>
</dbReference>
<feature type="domain" description="DUF4097" evidence="3">
    <location>
        <begin position="118"/>
        <end position="264"/>
    </location>
</feature>
<dbReference type="InterPro" id="IPR025164">
    <property type="entry name" value="Toastrack_DUF4097"/>
</dbReference>
<feature type="signal peptide" evidence="2">
    <location>
        <begin position="1"/>
        <end position="29"/>
    </location>
</feature>
<keyword evidence="2" id="KW-0732">Signal</keyword>
<feature type="region of interest" description="Disordered" evidence="1">
    <location>
        <begin position="204"/>
        <end position="267"/>
    </location>
</feature>
<feature type="compositionally biased region" description="Basic and acidic residues" evidence="1">
    <location>
        <begin position="232"/>
        <end position="248"/>
    </location>
</feature>
<name>A0A1Q4UZ59_9ACTN</name>
<keyword evidence="4" id="KW-0449">Lipoprotein</keyword>
<feature type="compositionally biased region" description="Polar residues" evidence="1">
    <location>
        <begin position="254"/>
        <end position="267"/>
    </location>
</feature>
<evidence type="ECO:0000259" key="3">
    <source>
        <dbReference type="Pfam" id="PF13349"/>
    </source>
</evidence>
<dbReference type="EMBL" id="LFBV01000010">
    <property type="protein sequence ID" value="OKH90855.1"/>
    <property type="molecule type" value="Genomic_DNA"/>
</dbReference>
<proteinExistence type="predicted"/>
<sequence>MTVRTSHPRRSRASLLAVAAGTMAFGLVAMGCTSDPEDDTSPEHRSFALAGRTLTVDSDDSELELVPADIDKVEVTRWFKGKVAVGSEPSVSWSMRDDRLKLRLDCSGIVADCALKHRIEIPRDVTVKVKNDDGSVRASGFRTPLSIDTDDGSVRVADTTGPLTLHSGDGSIHTDGLRSRQVKADTNDGSVRLRLAVVPDRVTADSNDGSVEVTLPRPGGDGGGTAYAVSAKSDDGSVKVSVPRDGRSAHVVSARSNDGSVTVRNAD</sequence>
<evidence type="ECO:0000313" key="5">
    <source>
        <dbReference type="Proteomes" id="UP000186455"/>
    </source>
</evidence>
<evidence type="ECO:0000313" key="4">
    <source>
        <dbReference type="EMBL" id="OKH90855.1"/>
    </source>
</evidence>
<evidence type="ECO:0000256" key="2">
    <source>
        <dbReference type="SAM" id="SignalP"/>
    </source>
</evidence>
<dbReference type="Proteomes" id="UP000186455">
    <property type="component" value="Unassembled WGS sequence"/>
</dbReference>
<dbReference type="Pfam" id="PF13349">
    <property type="entry name" value="DUF4097"/>
    <property type="match status" value="1"/>
</dbReference>
<evidence type="ECO:0000256" key="1">
    <source>
        <dbReference type="SAM" id="MobiDB-lite"/>
    </source>
</evidence>
<organism evidence="4 5">
    <name type="scientific">Streptomyces uncialis</name>
    <dbReference type="NCBI Taxonomy" id="1048205"/>
    <lineage>
        <taxon>Bacteria</taxon>
        <taxon>Bacillati</taxon>
        <taxon>Actinomycetota</taxon>
        <taxon>Actinomycetes</taxon>
        <taxon>Kitasatosporales</taxon>
        <taxon>Streptomycetaceae</taxon>
        <taxon>Streptomyces</taxon>
    </lineage>
</organism>
<reference evidence="4 5" key="1">
    <citation type="submission" date="2015-06" db="EMBL/GenBank/DDBJ databases">
        <title>Cloning and characterization of the uncialamcin biosynthetic gene cluster.</title>
        <authorList>
            <person name="Yan X."/>
            <person name="Huang T."/>
            <person name="Ge H."/>
            <person name="Shen B."/>
        </authorList>
    </citation>
    <scope>NUCLEOTIDE SEQUENCE [LARGE SCALE GENOMIC DNA]</scope>
    <source>
        <strain evidence="4 5">DCA2648</strain>
    </source>
</reference>
<dbReference type="STRING" id="1048205.AB852_30350"/>
<protein>
    <submittedName>
        <fullName evidence="4">Lipoprotein</fullName>
    </submittedName>
</protein>
<dbReference type="AlphaFoldDB" id="A0A1Q4UZ59"/>
<keyword evidence="5" id="KW-1185">Reference proteome</keyword>